<evidence type="ECO:0000259" key="2">
    <source>
        <dbReference type="Pfam" id="PF02120"/>
    </source>
</evidence>
<feature type="domain" description="Flagellar hook-length control protein-like C-terminal" evidence="2">
    <location>
        <begin position="345"/>
        <end position="419"/>
    </location>
</feature>
<feature type="region of interest" description="Disordered" evidence="1">
    <location>
        <begin position="203"/>
        <end position="299"/>
    </location>
</feature>
<feature type="compositionally biased region" description="Low complexity" evidence="1">
    <location>
        <begin position="203"/>
        <end position="220"/>
    </location>
</feature>
<keyword evidence="3" id="KW-0969">Cilium</keyword>
<feature type="compositionally biased region" description="Low complexity" evidence="1">
    <location>
        <begin position="7"/>
        <end position="21"/>
    </location>
</feature>
<feature type="compositionally biased region" description="Polar residues" evidence="1">
    <location>
        <begin position="283"/>
        <end position="296"/>
    </location>
</feature>
<keyword evidence="4" id="KW-1185">Reference proteome</keyword>
<dbReference type="EMBL" id="WHOS01000052">
    <property type="protein sequence ID" value="NUB02983.1"/>
    <property type="molecule type" value="Genomic_DNA"/>
</dbReference>
<feature type="compositionally biased region" description="Pro residues" evidence="1">
    <location>
        <begin position="152"/>
        <end position="162"/>
    </location>
</feature>
<feature type="region of interest" description="Disordered" evidence="1">
    <location>
        <begin position="106"/>
        <end position="190"/>
    </location>
</feature>
<organism evidence="3 4">
    <name type="scientific">Azospirillum melinis</name>
    <dbReference type="NCBI Taxonomy" id="328839"/>
    <lineage>
        <taxon>Bacteria</taxon>
        <taxon>Pseudomonadati</taxon>
        <taxon>Pseudomonadota</taxon>
        <taxon>Alphaproteobacteria</taxon>
        <taxon>Rhodospirillales</taxon>
        <taxon>Azospirillaceae</taxon>
        <taxon>Azospirillum</taxon>
    </lineage>
</organism>
<dbReference type="RefSeq" id="WP_174473947.1">
    <property type="nucleotide sequence ID" value="NZ_JAGINN010000032.1"/>
</dbReference>
<sequence length="462" mass="45867">MTSMPDAVAAPSRPAPTSAPAQRGGSAGDDARDEDFAGLVDEAADEDPDDAARPDRLRKRKDPRPDDPVAAQGAIIKAVVEAGGADAPLMPWMVAIVPPSNGVPAVPPTPTAAAPEAGPDSAMPKAGQPAGIGKHPAEQAAAPASTTAPAAIPQPTPEPSAPAGPAGKSGPEPTAPADRAAQGSAGQTAEVPAPLQTVQATLPAATSATPGTAAEATPSPDGRESRRDESTDPRTAVRGVRGGRQNTAAGNAGQPATVSATSRPGQAAPDAAPVPTGRDTALPLTTSPTTGGSDAANTGLEAVPTLPAQAATQYAAAAASGRAATVHSPAMAQLAAPLVRVAESGGGEFHIDLAPAELGRIRVVADVSDGKVSLTVQAEQADTLALLRRDLTQLERALGDAGLSLDSSNLQFSLQGDGQSRGFAAPDRGSSSGGWRVQAEAVPEPVADRPMRPIDGLVDVTV</sequence>
<feature type="region of interest" description="Disordered" evidence="1">
    <location>
        <begin position="1"/>
        <end position="72"/>
    </location>
</feature>
<feature type="region of interest" description="Disordered" evidence="1">
    <location>
        <begin position="417"/>
        <end position="437"/>
    </location>
</feature>
<proteinExistence type="predicted"/>
<keyword evidence="3" id="KW-0966">Cell projection</keyword>
<dbReference type="InterPro" id="IPR038610">
    <property type="entry name" value="FliK-like_C_sf"/>
</dbReference>
<keyword evidence="3" id="KW-0282">Flagellum</keyword>
<comment type="caution">
    <text evidence="3">The sequence shown here is derived from an EMBL/GenBank/DDBJ whole genome shotgun (WGS) entry which is preliminary data.</text>
</comment>
<protein>
    <submittedName>
        <fullName evidence="3">Flagellar hook-length control protein FliK</fullName>
    </submittedName>
</protein>
<dbReference type="CDD" id="cd17470">
    <property type="entry name" value="T3SS_Flik_C"/>
    <property type="match status" value="1"/>
</dbReference>
<dbReference type="Gene3D" id="3.30.750.140">
    <property type="match status" value="1"/>
</dbReference>
<feature type="compositionally biased region" description="Polar residues" evidence="1">
    <location>
        <begin position="244"/>
        <end position="264"/>
    </location>
</feature>
<feature type="compositionally biased region" description="Basic and acidic residues" evidence="1">
    <location>
        <begin position="221"/>
        <end position="232"/>
    </location>
</feature>
<dbReference type="Pfam" id="PF02120">
    <property type="entry name" value="Flg_hook"/>
    <property type="match status" value="1"/>
</dbReference>
<name>A0ABX2KJW2_9PROT</name>
<evidence type="ECO:0000313" key="3">
    <source>
        <dbReference type="EMBL" id="NUB02983.1"/>
    </source>
</evidence>
<accession>A0ABX2KJW2</accession>
<gene>
    <name evidence="3" type="ORF">GBZ48_27495</name>
</gene>
<feature type="compositionally biased region" description="Low complexity" evidence="1">
    <location>
        <begin position="138"/>
        <end position="151"/>
    </location>
</feature>
<evidence type="ECO:0000256" key="1">
    <source>
        <dbReference type="SAM" id="MobiDB-lite"/>
    </source>
</evidence>
<dbReference type="Proteomes" id="UP000605086">
    <property type="component" value="Unassembled WGS sequence"/>
</dbReference>
<dbReference type="InterPro" id="IPR021136">
    <property type="entry name" value="Flagellar_hook_control-like_C"/>
</dbReference>
<evidence type="ECO:0000313" key="4">
    <source>
        <dbReference type="Proteomes" id="UP000605086"/>
    </source>
</evidence>
<reference evidence="3 4" key="1">
    <citation type="submission" date="2019-10" db="EMBL/GenBank/DDBJ databases">
        <title>Genome sequence of Azospirillum melinis.</title>
        <authorList>
            <person name="Ambrosini A."/>
            <person name="Sant'Anna F.H."/>
            <person name="Cassan F.D."/>
            <person name="Souza E.M."/>
            <person name="Passaglia L.M.P."/>
        </authorList>
    </citation>
    <scope>NUCLEOTIDE SEQUENCE [LARGE SCALE GENOMIC DNA]</scope>
    <source>
        <strain evidence="3 4">TMCY0552</strain>
    </source>
</reference>